<geneLocation type="mitochondrion" evidence="1"/>
<protein>
    <submittedName>
        <fullName evidence="1">Uncharacterized protein</fullName>
    </submittedName>
</protein>
<comment type="caution">
    <text evidence="1">The sequence shown here is derived from an EMBL/GenBank/DDBJ whole genome shotgun (WGS) entry which is preliminary data.</text>
</comment>
<evidence type="ECO:0000313" key="1">
    <source>
        <dbReference type="EMBL" id="KUM50523.1"/>
    </source>
</evidence>
<dbReference type="EMBL" id="LKAM01000001">
    <property type="protein sequence ID" value="KUM50523.1"/>
    <property type="molecule type" value="Genomic_DNA"/>
</dbReference>
<dbReference type="AlphaFoldDB" id="A0A117NIU3"/>
<name>A0A117NIU3_PICGL</name>
<gene>
    <name evidence="1" type="ORF">ABT39_MTgene366</name>
</gene>
<proteinExistence type="predicted"/>
<accession>A0A117NIU3</accession>
<keyword evidence="1" id="KW-0496">Mitochondrion</keyword>
<organism evidence="1">
    <name type="scientific">Picea glauca</name>
    <name type="common">White spruce</name>
    <name type="synonym">Pinus glauca</name>
    <dbReference type="NCBI Taxonomy" id="3330"/>
    <lineage>
        <taxon>Eukaryota</taxon>
        <taxon>Viridiplantae</taxon>
        <taxon>Streptophyta</taxon>
        <taxon>Embryophyta</taxon>
        <taxon>Tracheophyta</taxon>
        <taxon>Spermatophyta</taxon>
        <taxon>Pinopsida</taxon>
        <taxon>Pinidae</taxon>
        <taxon>Conifers I</taxon>
        <taxon>Pinales</taxon>
        <taxon>Pinaceae</taxon>
        <taxon>Picea</taxon>
    </lineage>
</organism>
<sequence length="52" mass="6066">MYFLVGEVRTSPLLFSLLLGFDIRSYLCLFICEEFLELIVYSVYDCFIVKGS</sequence>
<reference evidence="1" key="1">
    <citation type="journal article" date="2015" name="Genome Biol. Evol.">
        <title>Organellar Genomes of White Spruce (Picea glauca): Assembly and Annotation.</title>
        <authorList>
            <person name="Jackman S.D."/>
            <person name="Warren R.L."/>
            <person name="Gibb E.A."/>
            <person name="Vandervalk B.P."/>
            <person name="Mohamadi H."/>
            <person name="Chu J."/>
            <person name="Raymond A."/>
            <person name="Pleasance S."/>
            <person name="Coope R."/>
            <person name="Wildung M.R."/>
            <person name="Ritland C.E."/>
            <person name="Bousquet J."/>
            <person name="Jones S.J."/>
            <person name="Bohlmann J."/>
            <person name="Birol I."/>
        </authorList>
    </citation>
    <scope>NUCLEOTIDE SEQUENCE [LARGE SCALE GENOMIC DNA]</scope>
    <source>
        <tissue evidence="1">Flushing bud</tissue>
    </source>
</reference>